<evidence type="ECO:0000313" key="2">
    <source>
        <dbReference type="Proteomes" id="UP001148838"/>
    </source>
</evidence>
<gene>
    <name evidence="1" type="ORF">ANN_05032</name>
</gene>
<protein>
    <recommendedName>
        <fullName evidence="3">Per a allergen</fullName>
    </recommendedName>
</protein>
<sequence>MAGLCEDGNAPPGSLKAKCDIDKFDFRSDDFISFDSPRMRGLQLDGRLWKVVLGRSSGAKQQVGVVTIQCNHQLRMDVYAVFHQCAGDEETHRLEGAD</sequence>
<proteinExistence type="predicted"/>
<comment type="caution">
    <text evidence="1">The sequence shown here is derived from an EMBL/GenBank/DDBJ whole genome shotgun (WGS) entry which is preliminary data.</text>
</comment>
<organism evidence="1 2">
    <name type="scientific">Periplaneta americana</name>
    <name type="common">American cockroach</name>
    <name type="synonym">Blatta americana</name>
    <dbReference type="NCBI Taxonomy" id="6978"/>
    <lineage>
        <taxon>Eukaryota</taxon>
        <taxon>Metazoa</taxon>
        <taxon>Ecdysozoa</taxon>
        <taxon>Arthropoda</taxon>
        <taxon>Hexapoda</taxon>
        <taxon>Insecta</taxon>
        <taxon>Pterygota</taxon>
        <taxon>Neoptera</taxon>
        <taxon>Polyneoptera</taxon>
        <taxon>Dictyoptera</taxon>
        <taxon>Blattodea</taxon>
        <taxon>Blattoidea</taxon>
        <taxon>Blattidae</taxon>
        <taxon>Blattinae</taxon>
        <taxon>Periplaneta</taxon>
    </lineage>
</organism>
<dbReference type="Proteomes" id="UP001148838">
    <property type="component" value="Unassembled WGS sequence"/>
</dbReference>
<evidence type="ECO:0008006" key="3">
    <source>
        <dbReference type="Google" id="ProtNLM"/>
    </source>
</evidence>
<name>A0ABQ8TA43_PERAM</name>
<keyword evidence="2" id="KW-1185">Reference proteome</keyword>
<accession>A0ABQ8TA43</accession>
<reference evidence="1 2" key="1">
    <citation type="journal article" date="2022" name="Allergy">
        <title>Genome assembly and annotation of Periplaneta americana reveal a comprehensive cockroach allergen profile.</title>
        <authorList>
            <person name="Wang L."/>
            <person name="Xiong Q."/>
            <person name="Saelim N."/>
            <person name="Wang L."/>
            <person name="Nong W."/>
            <person name="Wan A.T."/>
            <person name="Shi M."/>
            <person name="Liu X."/>
            <person name="Cao Q."/>
            <person name="Hui J.H.L."/>
            <person name="Sookrung N."/>
            <person name="Leung T.F."/>
            <person name="Tungtrongchitr A."/>
            <person name="Tsui S.K.W."/>
        </authorList>
    </citation>
    <scope>NUCLEOTIDE SEQUENCE [LARGE SCALE GENOMIC DNA]</scope>
    <source>
        <strain evidence="1">PWHHKU_190912</strain>
    </source>
</reference>
<dbReference type="EMBL" id="JAJSOF020000013">
    <property type="protein sequence ID" value="KAJ4443364.1"/>
    <property type="molecule type" value="Genomic_DNA"/>
</dbReference>
<evidence type="ECO:0000313" key="1">
    <source>
        <dbReference type="EMBL" id="KAJ4443364.1"/>
    </source>
</evidence>